<feature type="compositionally biased region" description="Basic and acidic residues" evidence="1">
    <location>
        <begin position="44"/>
        <end position="54"/>
    </location>
</feature>
<organism evidence="2 3">
    <name type="scientific">Acutalibacter muris</name>
    <dbReference type="NCBI Taxonomy" id="1796620"/>
    <lineage>
        <taxon>Bacteria</taxon>
        <taxon>Bacillati</taxon>
        <taxon>Bacillota</taxon>
        <taxon>Clostridia</taxon>
        <taxon>Eubacteriales</taxon>
        <taxon>Acutalibacteraceae</taxon>
        <taxon>Acutalibacter</taxon>
    </lineage>
</organism>
<evidence type="ECO:0000313" key="2">
    <source>
        <dbReference type="EMBL" id="QQR31055.1"/>
    </source>
</evidence>
<proteinExistence type="predicted"/>
<dbReference type="Proteomes" id="UP000596035">
    <property type="component" value="Chromosome"/>
</dbReference>
<name>A0AA92QXD6_9FIRM</name>
<accession>A0AA92QXD6</accession>
<feature type="region of interest" description="Disordered" evidence="1">
    <location>
        <begin position="30"/>
        <end position="54"/>
    </location>
</feature>
<dbReference type="EMBL" id="CP065321">
    <property type="protein sequence ID" value="QQR31055.1"/>
    <property type="molecule type" value="Genomic_DNA"/>
</dbReference>
<reference evidence="2 3" key="1">
    <citation type="submission" date="2020-11" db="EMBL/GenBank/DDBJ databases">
        <title>Closed and high quality bacterial genomes of the OMM12 community.</title>
        <authorList>
            <person name="Marbouty M."/>
            <person name="Lamy-Besnier Q."/>
            <person name="Debarbieux L."/>
            <person name="Koszul R."/>
        </authorList>
    </citation>
    <scope>NUCLEOTIDE SEQUENCE [LARGE SCALE GENOMIC DNA]</scope>
    <source>
        <strain evidence="2 3">KB18</strain>
    </source>
</reference>
<sequence length="54" mass="6339">MDAPFAREEELAQKSARLKELNILLNMDQKDRSIMDDGPEEEMPEKVRAREHAR</sequence>
<evidence type="ECO:0000256" key="1">
    <source>
        <dbReference type="SAM" id="MobiDB-lite"/>
    </source>
</evidence>
<gene>
    <name evidence="2" type="ORF">I5Q82_05060</name>
</gene>
<evidence type="ECO:0000313" key="3">
    <source>
        <dbReference type="Proteomes" id="UP000596035"/>
    </source>
</evidence>
<dbReference type="AlphaFoldDB" id="A0AA92QXD6"/>
<protein>
    <submittedName>
        <fullName evidence="2">Uncharacterized protein</fullName>
    </submittedName>
</protein>
<dbReference type="RefSeq" id="WP_157130672.1">
    <property type="nucleotide sequence ID" value="NZ_CP021422.1"/>
</dbReference>